<dbReference type="GO" id="GO:0046872">
    <property type="term" value="F:metal ion binding"/>
    <property type="evidence" value="ECO:0007669"/>
    <property type="project" value="UniProtKB-KW"/>
</dbReference>
<gene>
    <name evidence="11" type="ORF">FEF09_16660</name>
</gene>
<dbReference type="NCBIfam" id="NF038128">
    <property type="entry name" value="choice_anch_J"/>
    <property type="match status" value="1"/>
</dbReference>
<keyword evidence="2" id="KW-0645">Protease</keyword>
<dbReference type="InterPro" id="IPR026444">
    <property type="entry name" value="Secre_tail"/>
</dbReference>
<dbReference type="CDD" id="cd04275">
    <property type="entry name" value="ZnMc_pappalysin_like"/>
    <property type="match status" value="1"/>
</dbReference>
<feature type="domain" description="Secretion system C-terminal sorting" evidence="10">
    <location>
        <begin position="636"/>
        <end position="707"/>
    </location>
</feature>
<keyword evidence="7" id="KW-0482">Metalloprotease</keyword>
<keyword evidence="5" id="KW-0378">Hydrolase</keyword>
<evidence type="ECO:0000259" key="9">
    <source>
        <dbReference type="Pfam" id="PF05572"/>
    </source>
</evidence>
<dbReference type="PANTHER" id="PTHR47466:SF1">
    <property type="entry name" value="METALLOPROTEASE MEP1 (AFU_ORTHOLOGUE AFUA_1G07730)-RELATED"/>
    <property type="match status" value="1"/>
</dbReference>
<sequence length="712" mass="78851">MRNFTLLILAVLYVIPALAQRKCGTEEAMQQLIASNPALQKVRERKEARLQEMTRSVKQSRAQMRTIYPTVTIPVVVHIVMRNPSQVTDEQVQSQIDALNRDYAAAAPDISNIPAAWQPLLGQSNIQFCLAQRTPDDNPTNGINRVTTTRTSFSSANSAAAVKHAATGGADVWNSDNYLNIWVCNLAENYLGIATFPQGYPADEQGVVITYTAFGTTGSAVSPYNVGRTTVHEVGHFFSLRHIWGDESGCAADDGIDDTPLQGNYTYNCPPFPLTDRCTVDSPGIMFNNFMDYSDDACMLLFTSDQVDRMRLTLENDRSSLMFSEACLPLNLQENDASIMNILTPYNQICENNILPRVVLKNQGKNPLTSVKIYYVVDEGTTLSYDWTGNLAALKSDTVDLASSVPGEGLHLLKVYTGSPNNNPIDGEPSNDTAWSPFQYYADATFPLLEGFEGNTFPPAGWEIKNYDNSYSWELSSDAAKSGTKSIVIHNLAYNTNEAVDDMLSPVFDPTGKDSVFLFFDVAAAAYSSLNGTNTTWDSLQILTTSDCGNTFDSLYKKGGSSLLTRRVPVTTEFVPTASEWRRDSINLTPIIKKGPFRVVFRNISNAENNIYLDNINIVTKNTLPYLKEKGLVIGPVPTSNQLYITFLEIPNDLEWIGIYNTLGQLVAKQPGSSINNSNRFIFDLVNEPNGIYFVKLIYRNNVKTIKITKVN</sequence>
<reference evidence="11 12" key="1">
    <citation type="submission" date="2019-08" db="EMBL/GenBank/DDBJ databases">
        <title>Whole genome sequencing of chitin degrading bacteria Chitinophaga pinensis YS16.</title>
        <authorList>
            <person name="Singh R.P."/>
            <person name="Manchanda G."/>
            <person name="Maurya I.K."/>
            <person name="Joshi N.K."/>
            <person name="Srivastava A.K."/>
        </authorList>
    </citation>
    <scope>NUCLEOTIDE SEQUENCE [LARGE SCALE GENOMIC DNA]</scope>
    <source>
        <strain evidence="11 12">YS-16</strain>
    </source>
</reference>
<organism evidence="11 12">
    <name type="scientific">Chitinophaga pinensis</name>
    <dbReference type="NCBI Taxonomy" id="79329"/>
    <lineage>
        <taxon>Bacteria</taxon>
        <taxon>Pseudomonadati</taxon>
        <taxon>Bacteroidota</taxon>
        <taxon>Chitinophagia</taxon>
        <taxon>Chitinophagales</taxon>
        <taxon>Chitinophagaceae</taxon>
        <taxon>Chitinophaga</taxon>
    </lineage>
</organism>
<evidence type="ECO:0000256" key="5">
    <source>
        <dbReference type="ARBA" id="ARBA00022801"/>
    </source>
</evidence>
<dbReference type="Pfam" id="PF05572">
    <property type="entry name" value="Peptidase_M43"/>
    <property type="match status" value="1"/>
</dbReference>
<comment type="caution">
    <text evidence="11">The sequence shown here is derived from an EMBL/GenBank/DDBJ whole genome shotgun (WGS) entry which is preliminary data.</text>
</comment>
<dbReference type="GO" id="GO:0008237">
    <property type="term" value="F:metallopeptidase activity"/>
    <property type="evidence" value="ECO:0007669"/>
    <property type="project" value="UniProtKB-KW"/>
</dbReference>
<dbReference type="GO" id="GO:0006508">
    <property type="term" value="P:proteolysis"/>
    <property type="evidence" value="ECO:0007669"/>
    <property type="project" value="UniProtKB-KW"/>
</dbReference>
<evidence type="ECO:0000256" key="1">
    <source>
        <dbReference type="ARBA" id="ARBA00008721"/>
    </source>
</evidence>
<keyword evidence="4" id="KW-0732">Signal</keyword>
<dbReference type="SUPFAM" id="SSF55486">
    <property type="entry name" value="Metalloproteases ('zincins'), catalytic domain"/>
    <property type="match status" value="1"/>
</dbReference>
<evidence type="ECO:0000256" key="6">
    <source>
        <dbReference type="ARBA" id="ARBA00022833"/>
    </source>
</evidence>
<dbReference type="Gene3D" id="3.40.390.10">
    <property type="entry name" value="Collagenase (Catalytic Domain)"/>
    <property type="match status" value="1"/>
</dbReference>
<dbReference type="Gene3D" id="2.60.120.200">
    <property type="match status" value="1"/>
</dbReference>
<evidence type="ECO:0000256" key="2">
    <source>
        <dbReference type="ARBA" id="ARBA00022670"/>
    </source>
</evidence>
<protein>
    <submittedName>
        <fullName evidence="11">T9SS type A sorting domain-containing protein</fullName>
    </submittedName>
</protein>
<dbReference type="RefSeq" id="WP_146306172.1">
    <property type="nucleotide sequence ID" value="NZ_VOHS01000016.1"/>
</dbReference>
<evidence type="ECO:0000313" key="12">
    <source>
        <dbReference type="Proteomes" id="UP000318815"/>
    </source>
</evidence>
<dbReference type="OrthoDB" id="6278496at2"/>
<keyword evidence="3" id="KW-0479">Metal-binding</keyword>
<evidence type="ECO:0000313" key="11">
    <source>
        <dbReference type="EMBL" id="TWV99376.1"/>
    </source>
</evidence>
<dbReference type="Pfam" id="PF18962">
    <property type="entry name" value="Por_Secre_tail"/>
    <property type="match status" value="1"/>
</dbReference>
<evidence type="ECO:0000256" key="4">
    <source>
        <dbReference type="ARBA" id="ARBA00022729"/>
    </source>
</evidence>
<evidence type="ECO:0000256" key="7">
    <source>
        <dbReference type="ARBA" id="ARBA00023049"/>
    </source>
</evidence>
<keyword evidence="6" id="KW-0862">Zinc</keyword>
<evidence type="ECO:0000259" key="10">
    <source>
        <dbReference type="Pfam" id="PF18962"/>
    </source>
</evidence>
<dbReference type="AlphaFoldDB" id="A0A5C6LRY1"/>
<dbReference type="Proteomes" id="UP000318815">
    <property type="component" value="Unassembled WGS sequence"/>
</dbReference>
<dbReference type="PANTHER" id="PTHR47466">
    <property type="match status" value="1"/>
</dbReference>
<evidence type="ECO:0000256" key="8">
    <source>
        <dbReference type="ARBA" id="ARBA00023157"/>
    </source>
</evidence>
<evidence type="ECO:0000256" key="3">
    <source>
        <dbReference type="ARBA" id="ARBA00022723"/>
    </source>
</evidence>
<dbReference type="NCBIfam" id="TIGR04183">
    <property type="entry name" value="Por_Secre_tail"/>
    <property type="match status" value="1"/>
</dbReference>
<keyword evidence="12" id="KW-1185">Reference proteome</keyword>
<keyword evidence="8" id="KW-1015">Disulfide bond</keyword>
<dbReference type="EMBL" id="VOHS01000016">
    <property type="protein sequence ID" value="TWV99376.1"/>
    <property type="molecule type" value="Genomic_DNA"/>
</dbReference>
<accession>A0A5C6LRY1</accession>
<feature type="domain" description="Peptidase M43 pregnancy-associated plasma-A" evidence="9">
    <location>
        <begin position="170"/>
        <end position="314"/>
    </location>
</feature>
<comment type="similarity">
    <text evidence="1">Belongs to the peptidase M43B family.</text>
</comment>
<dbReference type="InterPro" id="IPR008754">
    <property type="entry name" value="Peptidase_M43"/>
</dbReference>
<dbReference type="InterPro" id="IPR024079">
    <property type="entry name" value="MetalloPept_cat_dom_sf"/>
</dbReference>
<proteinExistence type="inferred from homology"/>
<name>A0A5C6LRY1_9BACT</name>